<dbReference type="InterPro" id="IPR005135">
    <property type="entry name" value="Endo/exonuclease/phosphatase"/>
</dbReference>
<dbReference type="SUPFAM" id="SSF56219">
    <property type="entry name" value="DNase I-like"/>
    <property type="match status" value="1"/>
</dbReference>
<keyword evidence="3" id="KW-0255">Endonuclease</keyword>
<comment type="caution">
    <text evidence="3">The sequence shown here is derived from an EMBL/GenBank/DDBJ whole genome shotgun (WGS) entry which is preliminary data.</text>
</comment>
<keyword evidence="3" id="KW-0540">Nuclease</keyword>
<proteinExistence type="predicted"/>
<reference evidence="3 4" key="1">
    <citation type="submission" date="2018-11" db="EMBL/GenBank/DDBJ databases">
        <authorList>
            <person name="Li F."/>
        </authorList>
    </citation>
    <scope>NUCLEOTIDE SEQUENCE [LARGE SCALE GENOMIC DNA]</scope>
    <source>
        <strain evidence="3 4">KIS18-7</strain>
    </source>
</reference>
<dbReference type="EMBL" id="RJSG01000002">
    <property type="protein sequence ID" value="RNL79949.1"/>
    <property type="molecule type" value="Genomic_DNA"/>
</dbReference>
<evidence type="ECO:0000259" key="2">
    <source>
        <dbReference type="Pfam" id="PF03372"/>
    </source>
</evidence>
<keyword evidence="4" id="KW-1185">Reference proteome</keyword>
<name>A0A3N0DWG2_9ACTN</name>
<dbReference type="Proteomes" id="UP000277094">
    <property type="component" value="Unassembled WGS sequence"/>
</dbReference>
<dbReference type="InterPro" id="IPR036691">
    <property type="entry name" value="Endo/exonu/phosph_ase_sf"/>
</dbReference>
<keyword evidence="3" id="KW-0269">Exonuclease</keyword>
<evidence type="ECO:0000256" key="1">
    <source>
        <dbReference type="SAM" id="Phobius"/>
    </source>
</evidence>
<keyword evidence="1" id="KW-0472">Membrane</keyword>
<keyword evidence="1" id="KW-0812">Transmembrane</keyword>
<dbReference type="AlphaFoldDB" id="A0A3N0DWG2"/>
<accession>A0A3N0DWG2</accession>
<feature type="transmembrane region" description="Helical" evidence="1">
    <location>
        <begin position="6"/>
        <end position="24"/>
    </location>
</feature>
<gene>
    <name evidence="3" type="ORF">EFL95_13560</name>
</gene>
<protein>
    <submittedName>
        <fullName evidence="3">Endonuclease/exonuclease/phosphatase family protein</fullName>
    </submittedName>
</protein>
<dbReference type="GO" id="GO:0004527">
    <property type="term" value="F:exonuclease activity"/>
    <property type="evidence" value="ECO:0007669"/>
    <property type="project" value="UniProtKB-KW"/>
</dbReference>
<keyword evidence="3" id="KW-0378">Hydrolase</keyword>
<dbReference type="RefSeq" id="WP_123234452.1">
    <property type="nucleotide sequence ID" value="NZ_RJSG01000002.1"/>
</dbReference>
<feature type="domain" description="Endonuclease/exonuclease/phosphatase" evidence="2">
    <location>
        <begin position="73"/>
        <end position="273"/>
    </location>
</feature>
<dbReference type="Pfam" id="PF03372">
    <property type="entry name" value="Exo_endo_phos"/>
    <property type="match status" value="1"/>
</dbReference>
<dbReference type="Gene3D" id="3.60.10.10">
    <property type="entry name" value="Endonuclease/exonuclease/phosphatase"/>
    <property type="match status" value="1"/>
</dbReference>
<dbReference type="OrthoDB" id="2340043at2"/>
<sequence length="282" mass="29663">MLATSFAPYALPGFLVAALGFGLLRPGTEPALRRWLAVVVAGSVLGAGFHAALLVPAYAGEHATGRPDLVVMNLNLRKGHADAEKAVALARREHAQLVVLEEVTPGELSRLHAAGITTTLPYEAGSAGSGGSGTVVFSVYPLGQVARVPLQHDGYRIAVAAPEPFWLVAVHVAQPLVGPGNWRADWSVLNQVVPALTGRPVMLVGDFNSTLDHRPVRNLLADGFADAARAANSGWQPTWPSTGLGLIAIDHVLTRGGYRSISTSTFHVPGSDHRALVARLAR</sequence>
<evidence type="ECO:0000313" key="3">
    <source>
        <dbReference type="EMBL" id="RNL79949.1"/>
    </source>
</evidence>
<organism evidence="3 4">
    <name type="scientific">Nocardioides marmorisolisilvae</name>
    <dbReference type="NCBI Taxonomy" id="1542737"/>
    <lineage>
        <taxon>Bacteria</taxon>
        <taxon>Bacillati</taxon>
        <taxon>Actinomycetota</taxon>
        <taxon>Actinomycetes</taxon>
        <taxon>Propionibacteriales</taxon>
        <taxon>Nocardioidaceae</taxon>
        <taxon>Nocardioides</taxon>
    </lineage>
</organism>
<dbReference type="GO" id="GO:0004519">
    <property type="term" value="F:endonuclease activity"/>
    <property type="evidence" value="ECO:0007669"/>
    <property type="project" value="UniProtKB-KW"/>
</dbReference>
<feature type="transmembrane region" description="Helical" evidence="1">
    <location>
        <begin position="36"/>
        <end position="59"/>
    </location>
</feature>
<evidence type="ECO:0000313" key="4">
    <source>
        <dbReference type="Proteomes" id="UP000277094"/>
    </source>
</evidence>
<keyword evidence="1" id="KW-1133">Transmembrane helix</keyword>